<evidence type="ECO:0000256" key="2">
    <source>
        <dbReference type="SAM" id="MobiDB-lite"/>
    </source>
</evidence>
<protein>
    <submittedName>
        <fullName evidence="5">Transcriptional regulator</fullName>
    </submittedName>
</protein>
<evidence type="ECO:0000256" key="1">
    <source>
        <dbReference type="ARBA" id="ARBA00006068"/>
    </source>
</evidence>
<organism evidence="5 6">
    <name type="scientific">Winkia neuii</name>
    <dbReference type="NCBI Taxonomy" id="33007"/>
    <lineage>
        <taxon>Bacteria</taxon>
        <taxon>Bacillati</taxon>
        <taxon>Actinomycetota</taxon>
        <taxon>Actinomycetes</taxon>
        <taxon>Actinomycetales</taxon>
        <taxon>Actinomycetaceae</taxon>
        <taxon>Winkia</taxon>
    </lineage>
</organism>
<dbReference type="PANTHER" id="PTHR33392:SF6">
    <property type="entry name" value="POLYISOPRENYL-TEICHOIC ACID--PEPTIDOGLYCAN TEICHOIC ACID TRANSFERASE TAGU"/>
    <property type="match status" value="1"/>
</dbReference>
<evidence type="ECO:0000259" key="4">
    <source>
        <dbReference type="Pfam" id="PF03816"/>
    </source>
</evidence>
<dbReference type="GeneID" id="35867587"/>
<sequence length="424" mass="45138">MTNWRALYRDHPTHASKLPRGLSWPARLLTGFLALVVFFVTAGALVYKDLNDSINVAGKKDGGFLPYDHYTNRPINILVLGSDTRSGKSGEGEDTGVEGMRSDTMMIAHVAKDRKSVSVISIPRDTMVDLPSCRTEDGSETEPSFGQVNSAFAQAAGRSDTTAGIECAKKTVEANTGVKIDEYVLADFSGFSSMVEALGGLKLWLDEDISDEDAHLDLKKGCNHLDGKAAIGYARLRHVGDGSDLSRIQRQQRLLGIMIRTALKKNVLTNISSLYGFTKAGLSSLTVSSGFSSLAALGGTAYSLQAIKPANVRFATAPYAPYPADPDRVIFSEDAEAVWTALREDSPLPAGLPVRDGNSKTYVIAQKPDKKAAKPAPDEGGEQPPAPSAAPTSSPSAEPAPSPSSPVGAEVEEDNKAAQKRCEP</sequence>
<keyword evidence="3" id="KW-0812">Transmembrane</keyword>
<feature type="transmembrane region" description="Helical" evidence="3">
    <location>
        <begin position="26"/>
        <end position="47"/>
    </location>
</feature>
<feature type="domain" description="Cell envelope-related transcriptional attenuator" evidence="4">
    <location>
        <begin position="101"/>
        <end position="262"/>
    </location>
</feature>
<feature type="region of interest" description="Disordered" evidence="2">
    <location>
        <begin position="366"/>
        <end position="424"/>
    </location>
</feature>
<keyword evidence="6" id="KW-1185">Reference proteome</keyword>
<dbReference type="RefSeq" id="WP_024330977.1">
    <property type="nucleotide sequence ID" value="NZ_JASOXK010000002.1"/>
</dbReference>
<gene>
    <name evidence="5" type="ORF">CYJ19_03950</name>
</gene>
<evidence type="ECO:0000313" key="5">
    <source>
        <dbReference type="EMBL" id="PKY72800.1"/>
    </source>
</evidence>
<comment type="caution">
    <text evidence="5">The sequence shown here is derived from an EMBL/GenBank/DDBJ whole genome shotgun (WGS) entry which is preliminary data.</text>
</comment>
<dbReference type="EMBL" id="PKKO01000002">
    <property type="protein sequence ID" value="PKY72800.1"/>
    <property type="molecule type" value="Genomic_DNA"/>
</dbReference>
<dbReference type="Gene3D" id="3.40.630.190">
    <property type="entry name" value="LCP protein"/>
    <property type="match status" value="1"/>
</dbReference>
<comment type="similarity">
    <text evidence="1">Belongs to the LytR/CpsA/Psr (LCP) family.</text>
</comment>
<feature type="compositionally biased region" description="Basic and acidic residues" evidence="2">
    <location>
        <begin position="414"/>
        <end position="424"/>
    </location>
</feature>
<dbReference type="InterPro" id="IPR004474">
    <property type="entry name" value="LytR_CpsA_psr"/>
</dbReference>
<dbReference type="NCBIfam" id="TIGR00350">
    <property type="entry name" value="lytR_cpsA_psr"/>
    <property type="match status" value="1"/>
</dbReference>
<proteinExistence type="inferred from homology"/>
<name>A0A2I1INV6_9ACTO</name>
<keyword evidence="3" id="KW-0472">Membrane</keyword>
<dbReference type="PANTHER" id="PTHR33392">
    <property type="entry name" value="POLYISOPRENYL-TEICHOIC ACID--PEPTIDOGLYCAN TEICHOIC ACID TRANSFERASE TAGU"/>
    <property type="match status" value="1"/>
</dbReference>
<dbReference type="Pfam" id="PF03816">
    <property type="entry name" value="LytR_cpsA_psr"/>
    <property type="match status" value="1"/>
</dbReference>
<keyword evidence="3" id="KW-1133">Transmembrane helix</keyword>
<dbReference type="InterPro" id="IPR050922">
    <property type="entry name" value="LytR/CpsA/Psr_CW_biosynth"/>
</dbReference>
<dbReference type="Proteomes" id="UP000235122">
    <property type="component" value="Unassembled WGS sequence"/>
</dbReference>
<dbReference type="AlphaFoldDB" id="A0A2I1INV6"/>
<evidence type="ECO:0000313" key="6">
    <source>
        <dbReference type="Proteomes" id="UP000235122"/>
    </source>
</evidence>
<reference evidence="5 6" key="1">
    <citation type="submission" date="2017-12" db="EMBL/GenBank/DDBJ databases">
        <title>Phylogenetic diversity of female urinary microbiome.</title>
        <authorList>
            <person name="Thomas-White K."/>
            <person name="Wolfe A.J."/>
        </authorList>
    </citation>
    <scope>NUCLEOTIDE SEQUENCE [LARGE SCALE GENOMIC DNA]</scope>
    <source>
        <strain evidence="5 6">UMB0402</strain>
    </source>
</reference>
<evidence type="ECO:0000256" key="3">
    <source>
        <dbReference type="SAM" id="Phobius"/>
    </source>
</evidence>
<accession>A0A2I1INV6</accession>
<dbReference type="STRING" id="33007.HMPREF3198_01435"/>